<comment type="similarity">
    <text evidence="8 10">Belongs to the adenylosuccinate synthetase family.</text>
</comment>
<keyword evidence="4 8" id="KW-0547">Nucleotide-binding</keyword>
<dbReference type="SMART" id="SM00788">
    <property type="entry name" value="Adenylsucc_synt"/>
    <property type="match status" value="1"/>
</dbReference>
<dbReference type="GO" id="GO:0000287">
    <property type="term" value="F:magnesium ion binding"/>
    <property type="evidence" value="ECO:0007669"/>
    <property type="project" value="UniProtKB-UniRule"/>
</dbReference>
<feature type="binding site" evidence="8">
    <location>
        <position position="58"/>
    </location>
    <ligand>
        <name>Mg(2+)</name>
        <dbReference type="ChEBI" id="CHEBI:18420"/>
    </ligand>
</feature>
<evidence type="ECO:0000313" key="12">
    <source>
        <dbReference type="Proteomes" id="UP000270296"/>
    </source>
</evidence>
<organism evidence="13">
    <name type="scientific">Soboliphyme baturini</name>
    <dbReference type="NCBI Taxonomy" id="241478"/>
    <lineage>
        <taxon>Eukaryota</taxon>
        <taxon>Metazoa</taxon>
        <taxon>Ecdysozoa</taxon>
        <taxon>Nematoda</taxon>
        <taxon>Enoplea</taxon>
        <taxon>Dorylaimia</taxon>
        <taxon>Dioctophymatida</taxon>
        <taxon>Dioctophymatoidea</taxon>
        <taxon>Soboliphymatidae</taxon>
        <taxon>Soboliphyme</taxon>
    </lineage>
</organism>
<feature type="binding site" evidence="8">
    <location>
        <begin position="322"/>
        <end position="324"/>
    </location>
    <ligand>
        <name>GTP</name>
        <dbReference type="ChEBI" id="CHEBI:37565"/>
    </ligand>
</feature>
<dbReference type="Proteomes" id="UP000270296">
    <property type="component" value="Unassembled WGS sequence"/>
</dbReference>
<keyword evidence="5 8" id="KW-0658">Purine biosynthesis</keyword>
<comment type="catalytic activity">
    <reaction evidence="8 10">
        <text>IMP + L-aspartate + GTP = N(6)-(1,2-dicarboxyethyl)-AMP + GDP + phosphate + 2 H(+)</text>
        <dbReference type="Rhea" id="RHEA:15753"/>
        <dbReference type="ChEBI" id="CHEBI:15378"/>
        <dbReference type="ChEBI" id="CHEBI:29991"/>
        <dbReference type="ChEBI" id="CHEBI:37565"/>
        <dbReference type="ChEBI" id="CHEBI:43474"/>
        <dbReference type="ChEBI" id="CHEBI:57567"/>
        <dbReference type="ChEBI" id="CHEBI:58053"/>
        <dbReference type="ChEBI" id="CHEBI:58189"/>
        <dbReference type="EC" id="6.3.4.4"/>
    </reaction>
</comment>
<dbReference type="InterPro" id="IPR018220">
    <property type="entry name" value="Adenylosuccin_syn_GTP-bd"/>
</dbReference>
<dbReference type="InterPro" id="IPR042110">
    <property type="entry name" value="Adenylosuccinate_synth_dom2"/>
</dbReference>
<dbReference type="InterPro" id="IPR027417">
    <property type="entry name" value="P-loop_NTPase"/>
</dbReference>
<dbReference type="PANTHER" id="PTHR11846">
    <property type="entry name" value="ADENYLOSUCCINATE SYNTHETASE"/>
    <property type="match status" value="1"/>
</dbReference>
<feature type="binding site" evidence="8">
    <location>
        <position position="119"/>
    </location>
    <ligand>
        <name>IMP</name>
        <dbReference type="ChEBI" id="CHEBI:58053"/>
    </ligand>
</feature>
<dbReference type="Pfam" id="PF00709">
    <property type="entry name" value="Adenylsucc_synt"/>
    <property type="match status" value="1"/>
</dbReference>
<keyword evidence="3 8" id="KW-0479">Metal-binding</keyword>
<evidence type="ECO:0000256" key="8">
    <source>
        <dbReference type="HAMAP-Rule" id="MF_03125"/>
    </source>
</evidence>
<dbReference type="GO" id="GO:0004019">
    <property type="term" value="F:adenylosuccinate synthase activity"/>
    <property type="evidence" value="ECO:0007669"/>
    <property type="project" value="UniProtKB-UniRule"/>
</dbReference>
<dbReference type="Gene3D" id="3.40.440.10">
    <property type="entry name" value="Adenylosuccinate Synthetase, subunit A, domain 1"/>
    <property type="match status" value="2"/>
</dbReference>
<protein>
    <recommendedName>
        <fullName evidence="8 10">Adenylosuccinate synthetase</fullName>
        <shortName evidence="8">AMPSase</shortName>
        <shortName evidence="8">AdSS</shortName>
        <ecNumber evidence="8 10">6.3.4.4</ecNumber>
    </recommendedName>
    <alternativeName>
        <fullName evidence="8">IMP--aspartate ligase</fullName>
    </alternativeName>
</protein>
<proteinExistence type="inferred from homology"/>
<dbReference type="AlphaFoldDB" id="A0A183IG12"/>
<keyword evidence="2 8" id="KW-0436">Ligase</keyword>
<feature type="binding site" evidence="8">
    <location>
        <position position="31"/>
    </location>
    <ligand>
        <name>Mg(2+)</name>
        <dbReference type="ChEBI" id="CHEBI:18420"/>
    </ligand>
</feature>
<feature type="binding site" evidence="8">
    <location>
        <begin position="30"/>
        <end position="36"/>
    </location>
    <ligand>
        <name>GTP</name>
        <dbReference type="ChEBI" id="CHEBI:37565"/>
    </ligand>
</feature>
<dbReference type="PANTHER" id="PTHR11846:SF0">
    <property type="entry name" value="ADENYLOSUCCINATE SYNTHETASE"/>
    <property type="match status" value="1"/>
</dbReference>
<evidence type="ECO:0000256" key="4">
    <source>
        <dbReference type="ARBA" id="ARBA00022741"/>
    </source>
</evidence>
<keyword evidence="6 8" id="KW-0460">Magnesium</keyword>
<comment type="cofactor">
    <cofactor evidence="8">
        <name>Mg(2+)</name>
        <dbReference type="ChEBI" id="CHEBI:18420"/>
    </cofactor>
    <text evidence="8">Binds 1 Mg(2+) ion per subunit.</text>
</comment>
<dbReference type="GO" id="GO:0005737">
    <property type="term" value="C:cytoplasm"/>
    <property type="evidence" value="ECO:0007669"/>
    <property type="project" value="UniProtKB-SubCell"/>
</dbReference>
<evidence type="ECO:0000256" key="7">
    <source>
        <dbReference type="ARBA" id="ARBA00023134"/>
    </source>
</evidence>
<name>A0A183IG12_9BILA</name>
<dbReference type="InterPro" id="IPR001114">
    <property type="entry name" value="Adenylosuccinate_synthetase"/>
</dbReference>
<comment type="pathway">
    <text evidence="8 10">Purine metabolism; AMP biosynthesis via de novo pathway; AMP from IMP: step 1/2.</text>
</comment>
<dbReference type="WBParaSite" id="SBAD_0000268001-mRNA-1">
    <property type="protein sequence ID" value="SBAD_0000268001-mRNA-1"/>
    <property type="gene ID" value="SBAD_0000268001"/>
</dbReference>
<feature type="active site" evidence="9">
    <location>
        <position position="130"/>
    </location>
</feature>
<feature type="binding site" evidence="8">
    <location>
        <position position="215"/>
    </location>
    <ligand>
        <name>IMP</name>
        <dbReference type="ChEBI" id="CHEBI:58053"/>
    </ligand>
</feature>
<evidence type="ECO:0000313" key="11">
    <source>
        <dbReference type="EMBL" id="VDO98062.1"/>
    </source>
</evidence>
<feature type="binding site" evidence="8">
    <location>
        <begin position="31"/>
        <end position="34"/>
    </location>
    <ligand>
        <name>IMP</name>
        <dbReference type="ChEBI" id="CHEBI:58053"/>
    </ligand>
</feature>
<keyword evidence="7 8" id="KW-0342">GTP-binding</keyword>
<feature type="binding site" evidence="8">
    <location>
        <position position="296"/>
    </location>
    <ligand>
        <name>GTP</name>
        <dbReference type="ChEBI" id="CHEBI:37565"/>
    </ligand>
</feature>
<evidence type="ECO:0000256" key="2">
    <source>
        <dbReference type="ARBA" id="ARBA00022598"/>
    </source>
</evidence>
<feature type="binding site" evidence="8">
    <location>
        <position position="133"/>
    </location>
    <ligand>
        <name>IMP</name>
        <dbReference type="ChEBI" id="CHEBI:58053"/>
        <note>ligand shared between dimeric partners</note>
    </ligand>
</feature>
<dbReference type="PROSITE" id="PS01266">
    <property type="entry name" value="ADENYLOSUCCIN_SYN_1"/>
    <property type="match status" value="1"/>
</dbReference>
<dbReference type="OrthoDB" id="10265645at2759"/>
<dbReference type="HAMAP" id="MF_00011">
    <property type="entry name" value="Adenylosucc_synth"/>
    <property type="match status" value="1"/>
</dbReference>
<comment type="function">
    <text evidence="8">Plays an important role in the de novo pathway and in the salvage pathway of purine nucleotide biosynthesis. Catalyzes the first commited step in the biosynthesis of AMP from IMP.</text>
</comment>
<evidence type="ECO:0000313" key="13">
    <source>
        <dbReference type="WBParaSite" id="SBAD_0000268001-mRNA-1"/>
    </source>
</evidence>
<dbReference type="UniPathway" id="UPA00075">
    <property type="reaction ID" value="UER00335"/>
</dbReference>
<comment type="subunit">
    <text evidence="1 8">Homodimer.</text>
</comment>
<dbReference type="SUPFAM" id="SSF52540">
    <property type="entry name" value="P-loop containing nucleoside triphosphate hydrolases"/>
    <property type="match status" value="1"/>
</dbReference>
<dbReference type="EC" id="6.3.4.4" evidence="8 10"/>
<comment type="function">
    <text evidence="10">Plays an important role in the de novo pathway of purine nucleotide biosynthesis.</text>
</comment>
<evidence type="ECO:0000256" key="10">
    <source>
        <dbReference type="RuleBase" id="RU000520"/>
    </source>
</evidence>
<evidence type="ECO:0000256" key="5">
    <source>
        <dbReference type="ARBA" id="ARBA00022755"/>
    </source>
</evidence>
<feature type="binding site" evidence="8">
    <location>
        <position position="294"/>
    </location>
    <ligand>
        <name>IMP</name>
        <dbReference type="ChEBI" id="CHEBI:58053"/>
    </ligand>
</feature>
<keyword evidence="12" id="KW-1185">Reference proteome</keyword>
<dbReference type="InterPro" id="IPR042111">
    <property type="entry name" value="Adenylosuccinate_synth_dom3"/>
</dbReference>
<feature type="binding site" evidence="8">
    <location>
        <position position="230"/>
    </location>
    <ligand>
        <name>IMP</name>
        <dbReference type="ChEBI" id="CHEBI:58053"/>
    </ligand>
</feature>
<gene>
    <name evidence="11" type="ORF">SBAD_LOCUS2556</name>
</gene>
<dbReference type="InterPro" id="IPR042109">
    <property type="entry name" value="Adenylosuccinate_synth_dom1"/>
</dbReference>
<keyword evidence="8" id="KW-0963">Cytoplasm</keyword>
<accession>A0A183IG12</accession>
<evidence type="ECO:0000256" key="9">
    <source>
        <dbReference type="PROSITE-ProRule" id="PRU10134"/>
    </source>
</evidence>
<evidence type="ECO:0000256" key="3">
    <source>
        <dbReference type="ARBA" id="ARBA00022723"/>
    </source>
</evidence>
<dbReference type="GO" id="GO:0046040">
    <property type="term" value="P:IMP metabolic process"/>
    <property type="evidence" value="ECO:0007669"/>
    <property type="project" value="TreeGrafter"/>
</dbReference>
<evidence type="ECO:0000256" key="1">
    <source>
        <dbReference type="ARBA" id="ARBA00011738"/>
    </source>
</evidence>
<evidence type="ECO:0000256" key="6">
    <source>
        <dbReference type="ARBA" id="ARBA00022842"/>
    </source>
</evidence>
<comment type="subcellular location">
    <subcellularLocation>
        <location evidence="8">Cytoplasm</location>
    </subcellularLocation>
</comment>
<dbReference type="GO" id="GO:0005525">
    <property type="term" value="F:GTP binding"/>
    <property type="evidence" value="ECO:0007669"/>
    <property type="project" value="UniProtKB-UniRule"/>
</dbReference>
<feature type="active site" description="Proton acceptor" evidence="8">
    <location>
        <position position="31"/>
    </location>
</feature>
<dbReference type="CDD" id="cd03108">
    <property type="entry name" value="AdSS"/>
    <property type="match status" value="1"/>
</dbReference>
<reference evidence="13" key="1">
    <citation type="submission" date="2016-06" db="UniProtKB">
        <authorList>
            <consortium name="WormBaseParasite"/>
        </authorList>
    </citation>
    <scope>IDENTIFICATION</scope>
</reference>
<dbReference type="GO" id="GO:0044208">
    <property type="term" value="P:'de novo' AMP biosynthetic process"/>
    <property type="evidence" value="ECO:0007669"/>
    <property type="project" value="UniProtKB-UniRule"/>
</dbReference>
<dbReference type="PROSITE" id="PS00513">
    <property type="entry name" value="ADENYLOSUCCIN_SYN_2"/>
    <property type="match status" value="1"/>
</dbReference>
<comment type="caution">
    <text evidence="8">Lacks conserved residue(s) required for the propagation of feature annotation.</text>
</comment>
<feature type="binding site" evidence="8">
    <location>
        <begin position="290"/>
        <end position="296"/>
    </location>
    <ligand>
        <name>substrate</name>
    </ligand>
</feature>
<dbReference type="EMBL" id="UZAM01007283">
    <property type="protein sequence ID" value="VDO98062.1"/>
    <property type="molecule type" value="Genomic_DNA"/>
</dbReference>
<dbReference type="Gene3D" id="3.90.170.10">
    <property type="entry name" value="Adenylosuccinate Synthetase, subunit A, domain 3"/>
    <property type="match status" value="1"/>
</dbReference>
<dbReference type="InterPro" id="IPR033128">
    <property type="entry name" value="Adenylosuccin_syn_Lys_AS"/>
</dbReference>
<reference evidence="11 12" key="2">
    <citation type="submission" date="2018-11" db="EMBL/GenBank/DDBJ databases">
        <authorList>
            <consortium name="Pathogen Informatics"/>
        </authorList>
    </citation>
    <scope>NUCLEOTIDE SEQUENCE [LARGE SCALE GENOMIC DNA]</scope>
</reference>
<sequence>MSCCACSDGCPCLRSDPTKNVEVILGAQWGDEGKGKIVDTLAKDVDIVARCQGGNNAGNGVVMHLPGFFSELEKNNITALPSWEKRIIVSDRAHLVFDFHQEADGLQELKMADKKLGTTRRGIGPTYSSKYWRSGIRLAELMSNFDTFSAKFRNLADFFQRQFPSLTVDVESELRKYKEYAERLTKLQIVKDTVLYFSEAFAKDPPNRVLVEGANGTLLDVDFGTYPYVTSSNCSVGGVITGLGIPPNRLNNIIGVCKAYTTRVGDGPFPTEQVNSIGELLREKGHEYGVTTGRPRRCGWLDLVLLKYTHMINGFTKLAVTKLDVLDDFDTILVATGYKIDGKPIHSIPACEEDIRKLEVVYETVAGWKQNTKSITSFEKLPENAQKYIEMIERYTGIPGKV</sequence>
<dbReference type="Gene3D" id="1.10.300.10">
    <property type="entry name" value="Adenylosuccinate Synthetase, subunit A, domain 2"/>
    <property type="match status" value="1"/>
</dbReference>
<dbReference type="FunFam" id="3.90.170.10:FF:000001">
    <property type="entry name" value="Adenylosuccinate synthetase"/>
    <property type="match status" value="1"/>
</dbReference>